<dbReference type="Proteomes" id="UP000276133">
    <property type="component" value="Unassembled WGS sequence"/>
</dbReference>
<sequence length="555" mass="64338">MLLSRTKAAEDPLKQKEIKEKQKKKLPELEDFLQKRDYSGAIALLEFMRNTGQGLPMTELWIGFCSFHMGDYARAKHEYEKLLEKEKSKSVGEVFTYLSCCLFMLGMYKKAEEIALKGPKGPLQTRILFHVSHKMNDEDKLMGLHQQLQDVLPDQLCLASMHYMRNHYQEAIDIYKRYLLENRQYLALNIYVALCYYKLDYYDISQEVLAVYLQHYPDSAIGINLKACNHYRLYNGKAAEMELKNLLENASLSFSYAKDLFKHNLVVFQNGDGALQVLPSLVDVIPEARLNLVIYYLRQGNIADAYDLMKDVDPSQPNEYILKGVVNAAVGQDQNSKENLKVSQQYFQLVGGSASDCDTIAGRQCMASYFFLIRHFEDVLVYLNSIKSYFYNDDIFNFNYGQAQAAIGSFKDAEQSFLLIETEKLKYDYVYLSWLARCYIRNNKPRYAWELYLKLEQSTESFNLLQLIANDCYKMGHFYYAARAFDLMERMDPNPEYWEGKRGACAGAFQLIIAGHEPRETLREILLLLNHTSSPQADSMVKVMKKWARDNKISV</sequence>
<keyword evidence="7" id="KW-1185">Reference proteome</keyword>
<keyword evidence="4" id="KW-0802">TPR repeat</keyword>
<keyword evidence="3" id="KW-0677">Repeat</keyword>
<organism evidence="6 7">
    <name type="scientific">Brachionus plicatilis</name>
    <name type="common">Marine rotifer</name>
    <name type="synonym">Brachionus muelleri</name>
    <dbReference type="NCBI Taxonomy" id="10195"/>
    <lineage>
        <taxon>Eukaryota</taxon>
        <taxon>Metazoa</taxon>
        <taxon>Spiralia</taxon>
        <taxon>Gnathifera</taxon>
        <taxon>Rotifera</taxon>
        <taxon>Eurotatoria</taxon>
        <taxon>Monogononta</taxon>
        <taxon>Pseudotrocha</taxon>
        <taxon>Ploima</taxon>
        <taxon>Brachionidae</taxon>
        <taxon>Brachionus</taxon>
    </lineage>
</organism>
<dbReference type="GO" id="GO:0036064">
    <property type="term" value="C:ciliary basal body"/>
    <property type="evidence" value="ECO:0007669"/>
    <property type="project" value="TreeGrafter"/>
</dbReference>
<dbReference type="PANTHER" id="PTHR14781:SF0">
    <property type="entry name" value="INTRAFLAGELLAR TRANSPORT PROTEIN 56"/>
    <property type="match status" value="1"/>
</dbReference>
<dbReference type="GO" id="GO:0035735">
    <property type="term" value="P:intraciliary transport involved in cilium assembly"/>
    <property type="evidence" value="ECO:0007669"/>
    <property type="project" value="TreeGrafter"/>
</dbReference>
<dbReference type="GO" id="GO:0030992">
    <property type="term" value="C:intraciliary transport particle B"/>
    <property type="evidence" value="ECO:0007669"/>
    <property type="project" value="TreeGrafter"/>
</dbReference>
<comment type="caution">
    <text evidence="6">The sequence shown here is derived from an EMBL/GenBank/DDBJ whole genome shotgun (WGS) entry which is preliminary data.</text>
</comment>
<dbReference type="InterPro" id="IPR011990">
    <property type="entry name" value="TPR-like_helical_dom_sf"/>
</dbReference>
<comment type="similarity">
    <text evidence="2">Belongs to the IFT56 family.</text>
</comment>
<dbReference type="InterPro" id="IPR030511">
    <property type="entry name" value="TTC26"/>
</dbReference>
<dbReference type="GO" id="GO:0097546">
    <property type="term" value="C:ciliary base"/>
    <property type="evidence" value="ECO:0007669"/>
    <property type="project" value="TreeGrafter"/>
</dbReference>
<evidence type="ECO:0000313" key="6">
    <source>
        <dbReference type="EMBL" id="RNA02626.1"/>
    </source>
</evidence>
<dbReference type="OrthoDB" id="95390at2759"/>
<proteinExistence type="inferred from homology"/>
<evidence type="ECO:0000256" key="5">
    <source>
        <dbReference type="ARBA" id="ARBA00023273"/>
    </source>
</evidence>
<protein>
    <submittedName>
        <fullName evidence="6">Intraflagellar transport 56 isoform X1</fullName>
    </submittedName>
</protein>
<gene>
    <name evidence="6" type="ORF">BpHYR1_030102</name>
</gene>
<keyword evidence="5" id="KW-0966">Cell projection</keyword>
<dbReference type="SUPFAM" id="SSF48452">
    <property type="entry name" value="TPR-like"/>
    <property type="match status" value="3"/>
</dbReference>
<reference evidence="6 7" key="1">
    <citation type="journal article" date="2018" name="Sci. Rep.">
        <title>Genomic signatures of local adaptation to the degree of environmental predictability in rotifers.</title>
        <authorList>
            <person name="Franch-Gras L."/>
            <person name="Hahn C."/>
            <person name="Garcia-Roger E.M."/>
            <person name="Carmona M.J."/>
            <person name="Serra M."/>
            <person name="Gomez A."/>
        </authorList>
    </citation>
    <scope>NUCLEOTIDE SEQUENCE [LARGE SCALE GENOMIC DNA]</scope>
    <source>
        <strain evidence="6">HYR1</strain>
    </source>
</reference>
<name>A0A3M7PU11_BRAPC</name>
<comment type="subcellular location">
    <subcellularLocation>
        <location evidence="1">Cell projection</location>
        <location evidence="1">Cilium</location>
    </subcellularLocation>
</comment>
<evidence type="ECO:0000313" key="7">
    <source>
        <dbReference type="Proteomes" id="UP000276133"/>
    </source>
</evidence>
<dbReference type="STRING" id="10195.A0A3M7PU11"/>
<dbReference type="EMBL" id="REGN01008807">
    <property type="protein sequence ID" value="RNA02626.1"/>
    <property type="molecule type" value="Genomic_DNA"/>
</dbReference>
<dbReference type="PANTHER" id="PTHR14781">
    <property type="entry name" value="INTRAFLAGELLAR TRANSPORT PROTEIN 56"/>
    <property type="match status" value="1"/>
</dbReference>
<dbReference type="Gene3D" id="1.25.40.10">
    <property type="entry name" value="Tetratricopeptide repeat domain"/>
    <property type="match status" value="2"/>
</dbReference>
<accession>A0A3M7PU11</accession>
<keyword evidence="6" id="KW-0282">Flagellum</keyword>
<evidence type="ECO:0000256" key="2">
    <source>
        <dbReference type="ARBA" id="ARBA00007834"/>
    </source>
</evidence>
<dbReference type="GO" id="GO:0035720">
    <property type="term" value="P:intraciliary anterograde transport"/>
    <property type="evidence" value="ECO:0007669"/>
    <property type="project" value="TreeGrafter"/>
</dbReference>
<evidence type="ECO:0000256" key="3">
    <source>
        <dbReference type="ARBA" id="ARBA00022737"/>
    </source>
</evidence>
<keyword evidence="6" id="KW-0969">Cilium</keyword>
<evidence type="ECO:0000256" key="4">
    <source>
        <dbReference type="ARBA" id="ARBA00022803"/>
    </source>
</evidence>
<dbReference type="FunFam" id="1.25.40.10:FF:000233">
    <property type="entry name" value="Tetratricopeptide repeat domain 26"/>
    <property type="match status" value="1"/>
</dbReference>
<evidence type="ECO:0000256" key="1">
    <source>
        <dbReference type="ARBA" id="ARBA00004138"/>
    </source>
</evidence>
<dbReference type="AlphaFoldDB" id="A0A3M7PU11"/>
<dbReference type="GO" id="GO:0120170">
    <property type="term" value="F:intraciliary transport particle B binding"/>
    <property type="evidence" value="ECO:0007669"/>
    <property type="project" value="TreeGrafter"/>
</dbReference>